<evidence type="ECO:0000256" key="1">
    <source>
        <dbReference type="ARBA" id="ARBA00022553"/>
    </source>
</evidence>
<dbReference type="GO" id="GO:0110001">
    <property type="term" value="C:toxin-antitoxin complex"/>
    <property type="evidence" value="ECO:0007669"/>
    <property type="project" value="InterPro"/>
</dbReference>
<keyword evidence="3" id="KW-0540">Nuclease</keyword>
<protein>
    <recommendedName>
        <fullName evidence="9">DUF86 domain-containing protein</fullName>
    </recommendedName>
</protein>
<evidence type="ECO:0008006" key="9">
    <source>
        <dbReference type="Google" id="ProtNLM"/>
    </source>
</evidence>
<dbReference type="Pfam" id="PF01934">
    <property type="entry name" value="HepT-like"/>
    <property type="match status" value="1"/>
</dbReference>
<evidence type="ECO:0000256" key="2">
    <source>
        <dbReference type="ARBA" id="ARBA00022649"/>
    </source>
</evidence>
<comment type="caution">
    <text evidence="7">The sequence shown here is derived from an EMBL/GenBank/DDBJ whole genome shotgun (WGS) entry which is preliminary data.</text>
</comment>
<dbReference type="GO" id="GO:0016787">
    <property type="term" value="F:hydrolase activity"/>
    <property type="evidence" value="ECO:0007669"/>
    <property type="project" value="UniProtKB-KW"/>
</dbReference>
<dbReference type="EMBL" id="MGDE01000015">
    <property type="protein sequence ID" value="OGL47765.1"/>
    <property type="molecule type" value="Genomic_DNA"/>
</dbReference>
<dbReference type="GO" id="GO:0000166">
    <property type="term" value="F:nucleotide binding"/>
    <property type="evidence" value="ECO:0007669"/>
    <property type="project" value="UniProtKB-KW"/>
</dbReference>
<dbReference type="InterPro" id="IPR008201">
    <property type="entry name" value="HepT-like"/>
</dbReference>
<evidence type="ECO:0000256" key="5">
    <source>
        <dbReference type="ARBA" id="ARBA00022801"/>
    </source>
</evidence>
<dbReference type="InterPro" id="IPR051813">
    <property type="entry name" value="HepT_RNase_toxin"/>
</dbReference>
<organism evidence="7 8">
    <name type="scientific">Candidatus Schekmanbacteria bacterium RBG_16_38_10</name>
    <dbReference type="NCBI Taxonomy" id="1817879"/>
    <lineage>
        <taxon>Bacteria</taxon>
        <taxon>Candidatus Schekmaniibacteriota</taxon>
    </lineage>
</organism>
<evidence type="ECO:0000313" key="8">
    <source>
        <dbReference type="Proteomes" id="UP000178797"/>
    </source>
</evidence>
<keyword evidence="5" id="KW-0378">Hydrolase</keyword>
<dbReference type="PANTHER" id="PTHR34139:SF1">
    <property type="entry name" value="RNASE MJ1380-RELATED"/>
    <property type="match status" value="1"/>
</dbReference>
<reference evidence="7 8" key="1">
    <citation type="journal article" date="2016" name="Nat. Commun.">
        <title>Thousands of microbial genomes shed light on interconnected biogeochemical processes in an aquifer system.</title>
        <authorList>
            <person name="Anantharaman K."/>
            <person name="Brown C.T."/>
            <person name="Hug L.A."/>
            <person name="Sharon I."/>
            <person name="Castelle C.J."/>
            <person name="Probst A.J."/>
            <person name="Thomas B.C."/>
            <person name="Singh A."/>
            <person name="Wilkins M.J."/>
            <person name="Karaoz U."/>
            <person name="Brodie E.L."/>
            <person name="Williams K.H."/>
            <person name="Hubbard S.S."/>
            <person name="Banfield J.F."/>
        </authorList>
    </citation>
    <scope>NUCLEOTIDE SEQUENCE [LARGE SCALE GENOMIC DNA]</scope>
</reference>
<dbReference type="Gene3D" id="1.20.120.580">
    <property type="entry name" value="bsu32300-like"/>
    <property type="match status" value="1"/>
</dbReference>
<accession>A0A1F7S1R6</accession>
<keyword evidence="4" id="KW-0547">Nucleotide-binding</keyword>
<proteinExistence type="inferred from homology"/>
<name>A0A1F7S1R6_9BACT</name>
<evidence type="ECO:0000256" key="4">
    <source>
        <dbReference type="ARBA" id="ARBA00022741"/>
    </source>
</evidence>
<evidence type="ECO:0000313" key="7">
    <source>
        <dbReference type="EMBL" id="OGL47765.1"/>
    </source>
</evidence>
<sequence length="118" mass="13922">MKKREYADYIQDILDAIDSIENFVKDVSLDNFKEDRKTHFAVIRAFEIIGEAANNAYNGLKDKYPQIPWRQMVTMRNKIIHEYFGVDLESVWNTIEQDLPELKSHMLKLKAELTAEEQ</sequence>
<dbReference type="Proteomes" id="UP000178797">
    <property type="component" value="Unassembled WGS sequence"/>
</dbReference>
<keyword evidence="2" id="KW-1277">Toxin-antitoxin system</keyword>
<dbReference type="PANTHER" id="PTHR34139">
    <property type="entry name" value="UPF0331 PROTEIN MJ0127"/>
    <property type="match status" value="1"/>
</dbReference>
<dbReference type="AlphaFoldDB" id="A0A1F7S1R6"/>
<gene>
    <name evidence="7" type="ORF">A2W05_03885</name>
</gene>
<evidence type="ECO:0000256" key="6">
    <source>
        <dbReference type="ARBA" id="ARBA00024207"/>
    </source>
</evidence>
<evidence type="ECO:0000256" key="3">
    <source>
        <dbReference type="ARBA" id="ARBA00022722"/>
    </source>
</evidence>
<dbReference type="InterPro" id="IPR037038">
    <property type="entry name" value="HepT-like_sf"/>
</dbReference>
<dbReference type="GO" id="GO:0004540">
    <property type="term" value="F:RNA nuclease activity"/>
    <property type="evidence" value="ECO:0007669"/>
    <property type="project" value="InterPro"/>
</dbReference>
<keyword evidence="1" id="KW-0597">Phosphoprotein</keyword>
<comment type="similarity">
    <text evidence="6">Belongs to the HepT RNase toxin family.</text>
</comment>